<reference evidence="3 4" key="1">
    <citation type="journal article" date="2023" name="G3 (Bethesda)">
        <title>A chromosome-length genome assembly and annotation of blackberry (Rubus argutus, cv. 'Hillquist').</title>
        <authorList>
            <person name="Bruna T."/>
            <person name="Aryal R."/>
            <person name="Dudchenko O."/>
            <person name="Sargent D.J."/>
            <person name="Mead D."/>
            <person name="Buti M."/>
            <person name="Cavallini A."/>
            <person name="Hytonen T."/>
            <person name="Andres J."/>
            <person name="Pham M."/>
            <person name="Weisz D."/>
            <person name="Mascagni F."/>
            <person name="Usai G."/>
            <person name="Natali L."/>
            <person name="Bassil N."/>
            <person name="Fernandez G.E."/>
            <person name="Lomsadze A."/>
            <person name="Armour M."/>
            <person name="Olukolu B."/>
            <person name="Poorten T."/>
            <person name="Britton C."/>
            <person name="Davik J."/>
            <person name="Ashrafi H."/>
            <person name="Aiden E.L."/>
            <person name="Borodovsky M."/>
            <person name="Worthington M."/>
        </authorList>
    </citation>
    <scope>NUCLEOTIDE SEQUENCE [LARGE SCALE GENOMIC DNA]</scope>
    <source>
        <strain evidence="3">PI 553951</strain>
    </source>
</reference>
<dbReference type="Pfam" id="PF13960">
    <property type="entry name" value="DUF4218"/>
    <property type="match status" value="1"/>
</dbReference>
<dbReference type="Pfam" id="PF13963">
    <property type="entry name" value="Transpos_assoc"/>
    <property type="match status" value="1"/>
</dbReference>
<accession>A0AAW1XS40</accession>
<evidence type="ECO:0000259" key="1">
    <source>
        <dbReference type="Pfam" id="PF13960"/>
    </source>
</evidence>
<gene>
    <name evidence="3" type="ORF">M0R45_015974</name>
</gene>
<dbReference type="Proteomes" id="UP001457282">
    <property type="component" value="Unassembled WGS sequence"/>
</dbReference>
<evidence type="ECO:0008006" key="5">
    <source>
        <dbReference type="Google" id="ProtNLM"/>
    </source>
</evidence>
<keyword evidence="4" id="KW-1185">Reference proteome</keyword>
<dbReference type="PANTHER" id="PTHR10775:SF179">
    <property type="entry name" value="TRANSPOSON, EN_SPM-LIKE, TRANSPOSASE-ASSOCIATED DOMAIN PROTEIN"/>
    <property type="match status" value="1"/>
</dbReference>
<feature type="domain" description="Transposase-associated" evidence="2">
    <location>
        <begin position="6"/>
        <end position="78"/>
    </location>
</feature>
<feature type="domain" description="DUF4218" evidence="1">
    <location>
        <begin position="680"/>
        <end position="757"/>
    </location>
</feature>
<dbReference type="PANTHER" id="PTHR10775">
    <property type="entry name" value="OS08G0208400 PROTEIN"/>
    <property type="match status" value="1"/>
</dbReference>
<sequence length="762" mass="87750">MYKMDKSWMHADRRSRKFELGLAEFLRFASENASDRTNICCPCLKCGNTEGFTVGVIKDHIYFNGFNETYKQWTWHGEPSLAAMGTDRRGESETVQIEPGIGMEENLEMEDEVSMGDNGAQFSEDSNEFLKFVEDRDKPLYPGCTKWTKLNAIVQTFNLKAKYGMSDACYSDMLIMVGLLLPEGNEVPGSFYEAKKTLCGLGMEYKKIHACPNDCILYREKNADATSCPECGTSRWKLGKDNTEKVGVPGKVLWYFPPIPRFKRMFQSTSTSKHLTWHADNRKKDGMMRHPADSPTWELINQKWHEFGIEPRNLRLALSSDGFNPHSSLSSKYSCWPIILVTYNLPPWLCMKRKFMMLTLLISGPKQPGNDIDVYLQPLIDDLKVLWDGVEGVYDDVRGEYFKLKAVLFWTINDFPAYGNLSGSIVKGYNACPICVDKTKPYRLKHGNKMAYMRHHRFLPRYHPYRKQQAAFDNTIEDELAPIPLSGDEVLQRVESLNWPFGKKYPPPPYKGTEDNRPCFKKKSVFFELEYWKDIPVRHCLDVMHIEKNVCDSIIGTLLNIPGKTKDGVASRLDMVDMGIRTCLKPTIGAKRDKLPLASWNLLLEEKKIVCNSFFHMTVPVHFSSNVRSLVSMDDLRLVGLKSHDCHTIMQILLPIALRSALEKPVRYAIIRFCLFFKAICSKVIDVSKLEQMQADLVVTVCLLEKFFPPSFFDIMIHLTVHLVREVELCGPVFFRWMYPFERYMKVFKGYVRGRSSRGVHR</sequence>
<evidence type="ECO:0000313" key="4">
    <source>
        <dbReference type="Proteomes" id="UP001457282"/>
    </source>
</evidence>
<dbReference type="AlphaFoldDB" id="A0AAW1XS40"/>
<dbReference type="InterPro" id="IPR025452">
    <property type="entry name" value="DUF4218"/>
</dbReference>
<proteinExistence type="predicted"/>
<comment type="caution">
    <text evidence="3">The sequence shown here is derived from an EMBL/GenBank/DDBJ whole genome shotgun (WGS) entry which is preliminary data.</text>
</comment>
<organism evidence="3 4">
    <name type="scientific">Rubus argutus</name>
    <name type="common">Southern blackberry</name>
    <dbReference type="NCBI Taxonomy" id="59490"/>
    <lineage>
        <taxon>Eukaryota</taxon>
        <taxon>Viridiplantae</taxon>
        <taxon>Streptophyta</taxon>
        <taxon>Embryophyta</taxon>
        <taxon>Tracheophyta</taxon>
        <taxon>Spermatophyta</taxon>
        <taxon>Magnoliopsida</taxon>
        <taxon>eudicotyledons</taxon>
        <taxon>Gunneridae</taxon>
        <taxon>Pentapetalae</taxon>
        <taxon>rosids</taxon>
        <taxon>fabids</taxon>
        <taxon>Rosales</taxon>
        <taxon>Rosaceae</taxon>
        <taxon>Rosoideae</taxon>
        <taxon>Rosoideae incertae sedis</taxon>
        <taxon>Rubus</taxon>
    </lineage>
</organism>
<dbReference type="Pfam" id="PF02992">
    <property type="entry name" value="Transposase_21"/>
    <property type="match status" value="1"/>
</dbReference>
<dbReference type="InterPro" id="IPR029480">
    <property type="entry name" value="Transpos_assoc"/>
</dbReference>
<protein>
    <recommendedName>
        <fullName evidence="5">Transposase</fullName>
    </recommendedName>
</protein>
<evidence type="ECO:0000313" key="3">
    <source>
        <dbReference type="EMBL" id="KAK9939273.1"/>
    </source>
</evidence>
<name>A0AAW1XS40_RUBAR</name>
<dbReference type="EMBL" id="JBEDUW010000003">
    <property type="protein sequence ID" value="KAK9939273.1"/>
    <property type="molecule type" value="Genomic_DNA"/>
</dbReference>
<dbReference type="InterPro" id="IPR004242">
    <property type="entry name" value="Transposase_21"/>
</dbReference>
<evidence type="ECO:0000259" key="2">
    <source>
        <dbReference type="Pfam" id="PF13963"/>
    </source>
</evidence>